<keyword evidence="2" id="KW-1185">Reference proteome</keyword>
<protein>
    <submittedName>
        <fullName evidence="1">Uncharacterized protein</fullName>
    </submittedName>
</protein>
<dbReference type="Proteomes" id="UP001595898">
    <property type="component" value="Unassembled WGS sequence"/>
</dbReference>
<evidence type="ECO:0000313" key="1">
    <source>
        <dbReference type="EMBL" id="MFC4540798.1"/>
    </source>
</evidence>
<evidence type="ECO:0000313" key="2">
    <source>
        <dbReference type="Proteomes" id="UP001595898"/>
    </source>
</evidence>
<gene>
    <name evidence="1" type="ORF">ACFO5R_02505</name>
</gene>
<comment type="caution">
    <text evidence="1">The sequence shown here is derived from an EMBL/GenBank/DDBJ whole genome shotgun (WGS) entry which is preliminary data.</text>
</comment>
<sequence length="163" mass="18584">MSTEDLIRTIQVEENKATTGSENEFYIPEKYQLGILTDHLKTHGFEYTTEGRIFCYPIDILCARGETTVAIEMKADKVSRGIDQAWRNTDFVDFSYLAVWEERVTDSLIERVEETPVGLYAISEDVEQVSTPQKTGEQLCSRSVVFSSIEDNVRNDTSVQQPE</sequence>
<organism evidence="1 2">
    <name type="scientific">Halosolutus amylolyticus</name>
    <dbReference type="NCBI Taxonomy" id="2932267"/>
    <lineage>
        <taxon>Archaea</taxon>
        <taxon>Methanobacteriati</taxon>
        <taxon>Methanobacteriota</taxon>
        <taxon>Stenosarchaea group</taxon>
        <taxon>Halobacteria</taxon>
        <taxon>Halobacteriales</taxon>
        <taxon>Natrialbaceae</taxon>
        <taxon>Halosolutus</taxon>
    </lineage>
</organism>
<dbReference type="RefSeq" id="WP_250138959.1">
    <property type="nucleotide sequence ID" value="NZ_JALIQP010000001.1"/>
</dbReference>
<dbReference type="AlphaFoldDB" id="A0ABD5PK55"/>
<reference evidence="1 2" key="1">
    <citation type="journal article" date="2019" name="Int. J. Syst. Evol. Microbiol.">
        <title>The Global Catalogue of Microorganisms (GCM) 10K type strain sequencing project: providing services to taxonomists for standard genome sequencing and annotation.</title>
        <authorList>
            <consortium name="The Broad Institute Genomics Platform"/>
            <consortium name="The Broad Institute Genome Sequencing Center for Infectious Disease"/>
            <person name="Wu L."/>
            <person name="Ma J."/>
        </authorList>
    </citation>
    <scope>NUCLEOTIDE SEQUENCE [LARGE SCALE GENOMIC DNA]</scope>
    <source>
        <strain evidence="1 2">WLHS5</strain>
    </source>
</reference>
<proteinExistence type="predicted"/>
<dbReference type="EMBL" id="JBHSFA010000002">
    <property type="protein sequence ID" value="MFC4540798.1"/>
    <property type="molecule type" value="Genomic_DNA"/>
</dbReference>
<name>A0ABD5PK55_9EURY</name>
<accession>A0ABD5PK55</accession>